<dbReference type="SUPFAM" id="SSF63829">
    <property type="entry name" value="Calcium-dependent phosphotriesterase"/>
    <property type="match status" value="1"/>
</dbReference>
<dbReference type="Gene3D" id="2.130.10.10">
    <property type="entry name" value="YVTN repeat-like/Quinoprotein amine dehydrogenase"/>
    <property type="match status" value="2"/>
</dbReference>
<evidence type="ECO:0000313" key="1">
    <source>
        <dbReference type="EMBL" id="NEN07745.1"/>
    </source>
</evidence>
<sequence length="301" mass="31753">MRRIVEHPVTEVGAGPYGIAVTEDGAVWFTLVHSGRVGRRDPDGSLLFADLGDSAQPSLITRATDESVWVTDTTGNRILHIGRSPDDGDAIRILNEVAVPTMEASPFGITSLYDGTVWFTELAADALGRVDIMGRVTEFPVGRTDTMVSMIAGSGESVWFTLNQGNAVGHVRGGDAAIQYYELPRAASGPVGITVAEDGAVWFAEVLGGALGRIGRDGVVTEFPLPDRDSKPHAITAAPTGGCWFTLWGSNQVGFVTDTGELTLHDLPTAASEPHGIAVAPDGHVWVALERGMLAELTPPA</sequence>
<dbReference type="Pfam" id="PF24684">
    <property type="entry name" value="Vgb_lyase"/>
    <property type="match status" value="1"/>
</dbReference>
<dbReference type="RefSeq" id="WP_163291236.1">
    <property type="nucleotide sequence ID" value="NZ_JAAGWY010000005.1"/>
</dbReference>
<accession>A0A6L9Y2K7</accession>
<protein>
    <submittedName>
        <fullName evidence="1">Virginiamycin B lyase</fullName>
    </submittedName>
</protein>
<dbReference type="EMBL" id="JAAGWY010000005">
    <property type="protein sequence ID" value="NEN07745.1"/>
    <property type="molecule type" value="Genomic_DNA"/>
</dbReference>
<dbReference type="GO" id="GO:0016829">
    <property type="term" value="F:lyase activity"/>
    <property type="evidence" value="ECO:0007669"/>
    <property type="project" value="UniProtKB-KW"/>
</dbReference>
<gene>
    <name evidence="1" type="ORF">G3T36_17960</name>
</gene>
<name>A0A6L9Y2K7_9MICO</name>
<dbReference type="PANTHER" id="PTHR40274:SF3">
    <property type="entry name" value="VIRGINIAMYCIN B LYASE"/>
    <property type="match status" value="1"/>
</dbReference>
<dbReference type="InterPro" id="IPR015943">
    <property type="entry name" value="WD40/YVTN_repeat-like_dom_sf"/>
</dbReference>
<organism evidence="1 2">
    <name type="scientific">Leifsonia tongyongensis</name>
    <dbReference type="NCBI Taxonomy" id="1268043"/>
    <lineage>
        <taxon>Bacteria</taxon>
        <taxon>Bacillati</taxon>
        <taxon>Actinomycetota</taxon>
        <taxon>Actinomycetes</taxon>
        <taxon>Micrococcales</taxon>
        <taxon>Microbacteriaceae</taxon>
        <taxon>Leifsonia</taxon>
    </lineage>
</organism>
<keyword evidence="1" id="KW-0456">Lyase</keyword>
<comment type="caution">
    <text evidence="1">The sequence shown here is derived from an EMBL/GenBank/DDBJ whole genome shotgun (WGS) entry which is preliminary data.</text>
</comment>
<dbReference type="PANTHER" id="PTHR40274">
    <property type="entry name" value="VIRGINIAMYCIN B LYASE"/>
    <property type="match status" value="1"/>
</dbReference>
<dbReference type="InterPro" id="IPR051344">
    <property type="entry name" value="Vgb"/>
</dbReference>
<proteinExistence type="predicted"/>
<evidence type="ECO:0000313" key="2">
    <source>
        <dbReference type="Proteomes" id="UP000474967"/>
    </source>
</evidence>
<dbReference type="AlphaFoldDB" id="A0A6L9Y2K7"/>
<keyword evidence="2" id="KW-1185">Reference proteome</keyword>
<reference evidence="1 2" key="1">
    <citation type="journal article" date="2014" name="J. Microbiol.">
        <title>Diaminobutyricibacter tongyongensis gen. nov., sp. nov. and Homoserinibacter gongjuensis gen. nov., sp. nov. belong to the family Microbacteriaceae.</title>
        <authorList>
            <person name="Kim S.J."/>
            <person name="Ahn J.H."/>
            <person name="Weon H.Y."/>
            <person name="Hamada M."/>
            <person name="Suzuki K."/>
            <person name="Kwon S.W."/>
        </authorList>
    </citation>
    <scope>NUCLEOTIDE SEQUENCE [LARGE SCALE GENOMIC DNA]</scope>
    <source>
        <strain evidence="1 2">NBRC 108724</strain>
    </source>
</reference>
<dbReference type="Proteomes" id="UP000474967">
    <property type="component" value="Unassembled WGS sequence"/>
</dbReference>